<keyword evidence="3" id="KW-1185">Reference proteome</keyword>
<dbReference type="InterPro" id="IPR001646">
    <property type="entry name" value="5peptide_repeat"/>
</dbReference>
<proteinExistence type="predicted"/>
<protein>
    <submittedName>
        <fullName evidence="2">Pentapeptide repeat-containing protein</fullName>
    </submittedName>
</protein>
<reference evidence="2 3" key="1">
    <citation type="submission" date="2024-02" db="EMBL/GenBank/DDBJ databases">
        <title>Complete genome sequence of Pelagibacterium nitratireducens ZH15.</title>
        <authorList>
            <person name="Zhao L.H."/>
        </authorList>
    </citation>
    <scope>NUCLEOTIDE SEQUENCE [LARGE SCALE GENOMIC DNA]</scope>
    <source>
        <strain evidence="2 3">ZH15</strain>
    </source>
</reference>
<feature type="transmembrane region" description="Helical" evidence="1">
    <location>
        <begin position="724"/>
        <end position="743"/>
    </location>
</feature>
<feature type="transmembrane region" description="Helical" evidence="1">
    <location>
        <begin position="818"/>
        <end position="838"/>
    </location>
</feature>
<keyword evidence="1" id="KW-0472">Membrane</keyword>
<keyword evidence="1" id="KW-1133">Transmembrane helix</keyword>
<name>A0ABZ2HYN6_9HYPH</name>
<organism evidence="2 3">
    <name type="scientific">Pelagibacterium nitratireducens</name>
    <dbReference type="NCBI Taxonomy" id="1046114"/>
    <lineage>
        <taxon>Bacteria</taxon>
        <taxon>Pseudomonadati</taxon>
        <taxon>Pseudomonadota</taxon>
        <taxon>Alphaproteobacteria</taxon>
        <taxon>Hyphomicrobiales</taxon>
        <taxon>Devosiaceae</taxon>
        <taxon>Pelagibacterium</taxon>
    </lineage>
</organism>
<evidence type="ECO:0000256" key="1">
    <source>
        <dbReference type="SAM" id="Phobius"/>
    </source>
</evidence>
<evidence type="ECO:0000313" key="3">
    <source>
        <dbReference type="Proteomes" id="UP001369958"/>
    </source>
</evidence>
<evidence type="ECO:0000313" key="2">
    <source>
        <dbReference type="EMBL" id="WWT32505.1"/>
    </source>
</evidence>
<dbReference type="Pfam" id="PF13576">
    <property type="entry name" value="Pentapeptide_3"/>
    <property type="match status" value="1"/>
</dbReference>
<dbReference type="RefSeq" id="WP_338607930.1">
    <property type="nucleotide sequence ID" value="NZ_CP146275.1"/>
</dbReference>
<dbReference type="Proteomes" id="UP001369958">
    <property type="component" value="Chromosome"/>
</dbReference>
<accession>A0ABZ2HYN6</accession>
<keyword evidence="1" id="KW-0812">Transmembrane</keyword>
<feature type="transmembrane region" description="Helical" evidence="1">
    <location>
        <begin position="687"/>
        <end position="712"/>
    </location>
</feature>
<sequence>MTGEMDARDFKEFIRLGQFEKIERARVTGEVSFRGEEIPRNLRLLYVTFLGPVDFGDARISGSLDLTGCWFGRTLSLSNAMIDGELILDDVVVESTAQNGKAGDYDRAVVGTALDASGLRVTGRLSGAFLSVVGFADFSHARIDANAAFLAFEIRRSFAMSGLTVGGDLHLTAGYRSGATTKGFVAGNLDAANVSVRGNVFIAGVHINGNLNLWSADISGNFWLTPAVFKGSEAVASVVRGDMHLGASTVRGHVQFESVQIDGVLKLYSVDIGPLRIKHANDADAGPLGRRGCRLGGMWALGARIRGDALLYNLEVSGFGVGGERAVDLSQATIEGNLRLWAPGQFLEEGMRVTNGADMPEDRQSLIVGDIDLSGCSIGGDCNLTNLQVDGAVLLDDAEVTGDVLFQSAVSLLDSLQTQERHRDLYNRLVQHALEDRTGKPMARVRRLSMVMLRCHNDVDLSGLTLRATEAEVRSHSGYGTIDAHDITVAGHLWQYRTVGHQRWQQIAGGDVGIRPPNSDAQIPGSADFSGSKVWHMCLSGASFQTPVTRREDAETVERERGLILAGAKINELEITPLSSRHIFPIPINLADTAVTLWNLHDADDNRFTRYKSLLESDATFRRSTYLAAESSLRNRGHEAEADAIYREMVRRGHRERVRRRFWPSLLEITMVGVPAMLISMTLQLDLLVILATILIAALLSRPLVAFVRWLLWDWLLGFGTRPIRIGVVILIFLIISFAAVYLDSRNIGPTIGAEVATPDSPSYPQRWDLWDGAAITLRVHVPLANWGVRDDWQLADAPERSLYFAQTRVEGVRPEDYGMLMMILNFLAWPPFLAFALRRAFRFAS</sequence>
<gene>
    <name evidence="2" type="ORF">V6617_16055</name>
</gene>
<dbReference type="EMBL" id="CP146275">
    <property type="protein sequence ID" value="WWT32505.1"/>
    <property type="molecule type" value="Genomic_DNA"/>
</dbReference>